<gene>
    <name evidence="2" type="ORF">IFR04_016151</name>
</gene>
<dbReference type="Pfam" id="PF13489">
    <property type="entry name" value="Methyltransf_23"/>
    <property type="match status" value="1"/>
</dbReference>
<feature type="compositionally biased region" description="Basic and acidic residues" evidence="1">
    <location>
        <begin position="388"/>
        <end position="412"/>
    </location>
</feature>
<evidence type="ECO:0000256" key="1">
    <source>
        <dbReference type="SAM" id="MobiDB-lite"/>
    </source>
</evidence>
<accession>A0A8H7T1T0</accession>
<keyword evidence="3" id="KW-1185">Reference proteome</keyword>
<dbReference type="OrthoDB" id="3551356at2759"/>
<feature type="compositionally biased region" description="Basic and acidic residues" evidence="1">
    <location>
        <begin position="323"/>
        <end position="341"/>
    </location>
</feature>
<sequence length="630" mass="70320">MGLTIAANDTDKYLSTFASKVTFMALERKACGLPSRVAEDAFGGLNHVRDLLIYRFNHLGASKEDYEAVGKELENPLACWIFLTSLRSTSGSSCASDAFAPILRPIKELFENRELPLMSVLQRLKILGVLHQDILDGLDPRWKGVSEEDFSFLENVTNHTPRGLARLLIEKDLSCSQKLSPSEFLDPAELRSKSPQWSSLVYKVRVCAKAHPDLVGCIDEAAKILLCHRNFFSGMALIYGLSEANHPAELWWKFFPVQYICAAYQVKGWLLRLPDHIEDDAGRKPTGAETKSERSCMASFLETTSTLSATLFGMEQYIPGRRHASDGSHEQKEELSRKEVDSMAGGSWDDDSTIAGIELGPELEHRVEDVGGMGSDLVLSGVGSPVHHVNDTSHADDYDHTEDSLGTDGHDDSDLDSALGSDLGESTTTLSSEDFEPVNRFQVDDLSLTWNFEFPFDFIHGRMLFCSFSNPLHVFKEAFEALTAGGIIEMQDLIFEFRSLDGSLEGTALETWAKKVTEAFASKGIDLTSASRYRNHLEAVGFEDIEQQEFSWPVGTWPQGISLKILGLWCQENILDILFAISIVPLTEHQQHSMSREAVELLLVRVREDLRNPHIYAYLQIVVVHGRKPK</sequence>
<dbReference type="AlphaFoldDB" id="A0A8H7T1T0"/>
<dbReference type="InterPro" id="IPR029063">
    <property type="entry name" value="SAM-dependent_MTases_sf"/>
</dbReference>
<dbReference type="SUPFAM" id="SSF53335">
    <property type="entry name" value="S-adenosyl-L-methionine-dependent methyltransferases"/>
    <property type="match status" value="1"/>
</dbReference>
<protein>
    <submittedName>
        <fullName evidence="2">Uncharacterized protein</fullName>
    </submittedName>
</protein>
<proteinExistence type="predicted"/>
<dbReference type="Gene3D" id="3.40.50.150">
    <property type="entry name" value="Vaccinia Virus protein VP39"/>
    <property type="match status" value="1"/>
</dbReference>
<feature type="region of interest" description="Disordered" evidence="1">
    <location>
        <begin position="320"/>
        <end position="353"/>
    </location>
</feature>
<reference evidence="2" key="1">
    <citation type="submission" date="2021-02" db="EMBL/GenBank/DDBJ databases">
        <title>Genome sequence Cadophora malorum strain M34.</title>
        <authorList>
            <person name="Stefanovic E."/>
            <person name="Vu D."/>
            <person name="Scully C."/>
            <person name="Dijksterhuis J."/>
            <person name="Roader J."/>
            <person name="Houbraken J."/>
        </authorList>
    </citation>
    <scope>NUCLEOTIDE SEQUENCE</scope>
    <source>
        <strain evidence="2">M34</strain>
    </source>
</reference>
<dbReference type="Proteomes" id="UP000664132">
    <property type="component" value="Unassembled WGS sequence"/>
</dbReference>
<feature type="region of interest" description="Disordered" evidence="1">
    <location>
        <begin position="381"/>
        <end position="431"/>
    </location>
</feature>
<name>A0A8H7T1T0_9HELO</name>
<evidence type="ECO:0000313" key="2">
    <source>
        <dbReference type="EMBL" id="KAG4410717.1"/>
    </source>
</evidence>
<evidence type="ECO:0000313" key="3">
    <source>
        <dbReference type="Proteomes" id="UP000664132"/>
    </source>
</evidence>
<dbReference type="EMBL" id="JAFJYH010000608">
    <property type="protein sequence ID" value="KAG4410717.1"/>
    <property type="molecule type" value="Genomic_DNA"/>
</dbReference>
<organism evidence="2 3">
    <name type="scientific">Cadophora malorum</name>
    <dbReference type="NCBI Taxonomy" id="108018"/>
    <lineage>
        <taxon>Eukaryota</taxon>
        <taxon>Fungi</taxon>
        <taxon>Dikarya</taxon>
        <taxon>Ascomycota</taxon>
        <taxon>Pezizomycotina</taxon>
        <taxon>Leotiomycetes</taxon>
        <taxon>Helotiales</taxon>
        <taxon>Ploettnerulaceae</taxon>
        <taxon>Cadophora</taxon>
    </lineage>
</organism>
<comment type="caution">
    <text evidence="2">The sequence shown here is derived from an EMBL/GenBank/DDBJ whole genome shotgun (WGS) entry which is preliminary data.</text>
</comment>